<dbReference type="PANTHER" id="PTHR43725">
    <property type="entry name" value="UDP-GLUCOSE 4-EPIMERASE"/>
    <property type="match status" value="1"/>
</dbReference>
<dbReference type="NCBIfam" id="TIGR01179">
    <property type="entry name" value="galE"/>
    <property type="match status" value="1"/>
</dbReference>
<proteinExistence type="inferred from homology"/>
<comment type="catalytic activity">
    <reaction evidence="1 11">
        <text>UDP-alpha-D-glucose = UDP-alpha-D-galactose</text>
        <dbReference type="Rhea" id="RHEA:22168"/>
        <dbReference type="ChEBI" id="CHEBI:58885"/>
        <dbReference type="ChEBI" id="CHEBI:66914"/>
        <dbReference type="EC" id="5.1.3.2"/>
    </reaction>
</comment>
<dbReference type="InterPro" id="IPR036291">
    <property type="entry name" value="NAD(P)-bd_dom_sf"/>
</dbReference>
<dbReference type="InterPro" id="IPR005886">
    <property type="entry name" value="UDP_G4E"/>
</dbReference>
<accession>A0AAC9ULN9</accession>
<dbReference type="SUPFAM" id="SSF51735">
    <property type="entry name" value="NAD(P)-binding Rossmann-fold domains"/>
    <property type="match status" value="1"/>
</dbReference>
<dbReference type="RefSeq" id="WP_089556305.1">
    <property type="nucleotide sequence ID" value="NZ_CP022474.1"/>
</dbReference>
<evidence type="ECO:0000256" key="7">
    <source>
        <dbReference type="ARBA" id="ARBA00023027"/>
    </source>
</evidence>
<organism evidence="13 14">
    <name type="scientific">Latilactobacillus curvatus</name>
    <name type="common">Lactobacillus curvatus</name>
    <dbReference type="NCBI Taxonomy" id="28038"/>
    <lineage>
        <taxon>Bacteria</taxon>
        <taxon>Bacillati</taxon>
        <taxon>Bacillota</taxon>
        <taxon>Bacilli</taxon>
        <taxon>Lactobacillales</taxon>
        <taxon>Lactobacillaceae</taxon>
        <taxon>Latilactobacillus</taxon>
    </lineage>
</organism>
<evidence type="ECO:0000256" key="6">
    <source>
        <dbReference type="ARBA" id="ARBA00018569"/>
    </source>
</evidence>
<comment type="similarity">
    <text evidence="4 11">Belongs to the NAD(P)-dependent epimerase/dehydratase family.</text>
</comment>
<name>A0AAC9ULN9_LATCU</name>
<evidence type="ECO:0000256" key="8">
    <source>
        <dbReference type="ARBA" id="ARBA00023144"/>
    </source>
</evidence>
<evidence type="ECO:0000256" key="4">
    <source>
        <dbReference type="ARBA" id="ARBA00007637"/>
    </source>
</evidence>
<dbReference type="Gene3D" id="3.90.25.10">
    <property type="entry name" value="UDP-galactose 4-epimerase, domain 1"/>
    <property type="match status" value="1"/>
</dbReference>
<evidence type="ECO:0000259" key="12">
    <source>
        <dbReference type="Pfam" id="PF01370"/>
    </source>
</evidence>
<dbReference type="GO" id="GO:0003978">
    <property type="term" value="F:UDP-glucose 4-epimerase activity"/>
    <property type="evidence" value="ECO:0007669"/>
    <property type="project" value="UniProtKB-UniRule"/>
</dbReference>
<keyword evidence="9 11" id="KW-0413">Isomerase</keyword>
<keyword evidence="7 11" id="KW-0520">NAD</keyword>
<dbReference type="CDD" id="cd05247">
    <property type="entry name" value="UDP_G4E_1_SDR_e"/>
    <property type="match status" value="1"/>
</dbReference>
<evidence type="ECO:0000256" key="5">
    <source>
        <dbReference type="ARBA" id="ARBA00013189"/>
    </source>
</evidence>
<protein>
    <recommendedName>
        <fullName evidence="6 11">UDP-glucose 4-epimerase</fullName>
        <ecNumber evidence="5 11">5.1.3.2</ecNumber>
    </recommendedName>
</protein>
<dbReference type="Gene3D" id="3.40.50.720">
    <property type="entry name" value="NAD(P)-binding Rossmann-like Domain"/>
    <property type="match status" value="1"/>
</dbReference>
<keyword evidence="8" id="KW-0299">Galactose metabolism</keyword>
<evidence type="ECO:0000256" key="3">
    <source>
        <dbReference type="ARBA" id="ARBA00004947"/>
    </source>
</evidence>
<evidence type="ECO:0000256" key="9">
    <source>
        <dbReference type="ARBA" id="ARBA00023235"/>
    </source>
</evidence>
<feature type="domain" description="NAD-dependent epimerase/dehydratase" evidence="12">
    <location>
        <begin position="4"/>
        <end position="253"/>
    </location>
</feature>
<evidence type="ECO:0000256" key="2">
    <source>
        <dbReference type="ARBA" id="ARBA00001911"/>
    </source>
</evidence>
<dbReference type="Pfam" id="PF01370">
    <property type="entry name" value="Epimerase"/>
    <property type="match status" value="1"/>
</dbReference>
<gene>
    <name evidence="13" type="primary">galE</name>
    <name evidence="13" type="ORF">CG419_01945</name>
</gene>
<evidence type="ECO:0000313" key="13">
    <source>
        <dbReference type="EMBL" id="ASN59458.1"/>
    </source>
</evidence>
<comment type="subunit">
    <text evidence="11">Homodimer.</text>
</comment>
<evidence type="ECO:0000256" key="11">
    <source>
        <dbReference type="RuleBase" id="RU366046"/>
    </source>
</evidence>
<dbReference type="EC" id="5.1.3.2" evidence="5 11"/>
<evidence type="ECO:0000256" key="1">
    <source>
        <dbReference type="ARBA" id="ARBA00000083"/>
    </source>
</evidence>
<dbReference type="EMBL" id="CP022474">
    <property type="protein sequence ID" value="ASN59458.1"/>
    <property type="molecule type" value="Genomic_DNA"/>
</dbReference>
<dbReference type="InterPro" id="IPR001509">
    <property type="entry name" value="Epimerase_deHydtase"/>
</dbReference>
<evidence type="ECO:0000313" key="14">
    <source>
        <dbReference type="Proteomes" id="UP000199749"/>
    </source>
</evidence>
<dbReference type="Proteomes" id="UP000199749">
    <property type="component" value="Chromosome"/>
</dbReference>
<sequence>METILVAGGAGYIGSHMVYCLIDKGFDVVVADNLSTGFRAAIHPKARFYHGDTRDKIFLRTLFRREKIDAVIHMDAYSIVPESVENPLKYFDNNVVGVISLLEVMKEYDVKRIVFSTTAAVYGIPEFEPILEESLKVPISPYGDSKLMMEHIMHWVDQADGIKYVALRYFNAAGAHPNGLIGEAHRNETHLIPNILKVANDDNLKFHMYGDDYQTPDGTNIRDYVHIIDLAEAHILALAYMKDGKPSTAFNLGSSQGYSVKEILETAREVTNRTIPTIIAARRPGDPDVLVADSTKAREILGWKPQYNDIKEIIQTAWQWQQNNPRGYQK</sequence>
<comment type="cofactor">
    <cofactor evidence="2 11">
        <name>NAD(+)</name>
        <dbReference type="ChEBI" id="CHEBI:57540"/>
    </cofactor>
</comment>
<dbReference type="PANTHER" id="PTHR43725:SF53">
    <property type="entry name" value="UDP-ARABINOSE 4-EPIMERASE 1"/>
    <property type="match status" value="1"/>
</dbReference>
<dbReference type="GO" id="GO:0033499">
    <property type="term" value="P:galactose catabolic process via UDP-galactose, Leloir pathway"/>
    <property type="evidence" value="ECO:0007669"/>
    <property type="project" value="TreeGrafter"/>
</dbReference>
<comment type="pathway">
    <text evidence="3 11">Carbohydrate metabolism; galactose metabolism.</text>
</comment>
<keyword evidence="10 11" id="KW-0119">Carbohydrate metabolism</keyword>
<reference evidence="13 14" key="1">
    <citation type="submission" date="2017-07" db="EMBL/GenBank/DDBJ databases">
        <title>Lactobacillus curvatus MRS6 whole genome.</title>
        <authorList>
            <person name="Jans C."/>
            <person name="Lagler S."/>
            <person name="Lacroix C."/>
            <person name="Meile L."/>
            <person name="Stevens M.J.A."/>
        </authorList>
    </citation>
    <scope>NUCLEOTIDE SEQUENCE [LARGE SCALE GENOMIC DNA]</scope>
    <source>
        <strain evidence="13 14">MRS6</strain>
    </source>
</reference>
<evidence type="ECO:0000256" key="10">
    <source>
        <dbReference type="ARBA" id="ARBA00023277"/>
    </source>
</evidence>
<dbReference type="AlphaFoldDB" id="A0AAC9ULN9"/>